<dbReference type="HOGENOM" id="CLU_3036769_0_0_9"/>
<feature type="non-terminal residue" evidence="1">
    <location>
        <position position="55"/>
    </location>
</feature>
<name>C0C6W9_9FIRM</name>
<proteinExistence type="predicted"/>
<sequence length="55" mass="6591">MYFLFPLLLLFLMALAVIFHFRKKRIICKIKCMCTEEKLELLNEITAPFGFSYEL</sequence>
<evidence type="ECO:0000313" key="2">
    <source>
        <dbReference type="Proteomes" id="UP000004893"/>
    </source>
</evidence>
<gene>
    <name evidence="1" type="ORF">CLOHYLEM_07858</name>
</gene>
<keyword evidence="2" id="KW-1185">Reference proteome</keyword>
<reference evidence="1" key="1">
    <citation type="submission" date="2009-02" db="EMBL/GenBank/DDBJ databases">
        <authorList>
            <person name="Fulton L."/>
            <person name="Clifton S."/>
            <person name="Fulton B."/>
            <person name="Xu J."/>
            <person name="Minx P."/>
            <person name="Pepin K.H."/>
            <person name="Johnson M."/>
            <person name="Bhonagiri V."/>
            <person name="Nash W.E."/>
            <person name="Mardis E.R."/>
            <person name="Wilson R.K."/>
        </authorList>
    </citation>
    <scope>NUCLEOTIDE SEQUENCE [LARGE SCALE GENOMIC DNA]</scope>
    <source>
        <strain evidence="1">DSM 15053</strain>
    </source>
</reference>
<accession>C0C6W9</accession>
<evidence type="ECO:0000313" key="1">
    <source>
        <dbReference type="EMBL" id="EEG72078.1"/>
    </source>
</evidence>
<dbReference type="Proteomes" id="UP000004893">
    <property type="component" value="Unassembled WGS sequence"/>
</dbReference>
<dbReference type="EMBL" id="ABYI02000105">
    <property type="protein sequence ID" value="EEG72078.1"/>
    <property type="molecule type" value="Genomic_DNA"/>
</dbReference>
<reference evidence="1" key="2">
    <citation type="submission" date="2013-06" db="EMBL/GenBank/DDBJ databases">
        <title>Draft genome sequence of Clostridium hylemonae (DSM 15053).</title>
        <authorList>
            <person name="Sudarsanam P."/>
            <person name="Ley R."/>
            <person name="Guruge J."/>
            <person name="Turnbaugh P.J."/>
            <person name="Mahowald M."/>
            <person name="Liep D."/>
            <person name="Gordon J."/>
        </authorList>
    </citation>
    <scope>NUCLEOTIDE SEQUENCE</scope>
    <source>
        <strain evidence="1">DSM 15053</strain>
    </source>
</reference>
<organism evidence="1 2">
    <name type="scientific">[Clostridium] hylemonae DSM 15053</name>
    <dbReference type="NCBI Taxonomy" id="553973"/>
    <lineage>
        <taxon>Bacteria</taxon>
        <taxon>Bacillati</taxon>
        <taxon>Bacillota</taxon>
        <taxon>Clostridia</taxon>
        <taxon>Lachnospirales</taxon>
        <taxon>Lachnospiraceae</taxon>
    </lineage>
</organism>
<comment type="caution">
    <text evidence="1">The sequence shown here is derived from an EMBL/GenBank/DDBJ whole genome shotgun (WGS) entry which is preliminary data.</text>
</comment>
<protein>
    <submittedName>
        <fullName evidence="1">Uncharacterized protein</fullName>
    </submittedName>
</protein>
<dbReference type="AlphaFoldDB" id="C0C6W9"/>